<dbReference type="AlphaFoldDB" id="A0AAW0NNH6"/>
<dbReference type="Pfam" id="PF00007">
    <property type="entry name" value="Cys_knot"/>
    <property type="match status" value="1"/>
</dbReference>
<keyword evidence="3" id="KW-1015">Disulfide bond</keyword>
<evidence type="ECO:0000313" key="7">
    <source>
        <dbReference type="Proteomes" id="UP001460270"/>
    </source>
</evidence>
<accession>A0AAW0NNH6</accession>
<organism evidence="6 7">
    <name type="scientific">Mugilogobius chulae</name>
    <name type="common">yellowstripe goby</name>
    <dbReference type="NCBI Taxonomy" id="88201"/>
    <lineage>
        <taxon>Eukaryota</taxon>
        <taxon>Metazoa</taxon>
        <taxon>Chordata</taxon>
        <taxon>Craniata</taxon>
        <taxon>Vertebrata</taxon>
        <taxon>Euteleostomi</taxon>
        <taxon>Actinopterygii</taxon>
        <taxon>Neopterygii</taxon>
        <taxon>Teleostei</taxon>
        <taxon>Neoteleostei</taxon>
        <taxon>Acanthomorphata</taxon>
        <taxon>Gobiaria</taxon>
        <taxon>Gobiiformes</taxon>
        <taxon>Gobioidei</taxon>
        <taxon>Gobiidae</taxon>
        <taxon>Gobionellinae</taxon>
        <taxon>Mugilogobius</taxon>
    </lineage>
</organism>
<sequence>MDDFCLEGVRHKGKSAIDTIAGCFCPENKTRASSDSNICMDNCKFCIGPQGEPRKPGDMWRSNCYNCSCDSARRSRSRRDYPLSDDPVSVKCTQMIPPPPPTCGPTQVLVNRCCGLQDCVEKTCTYKGKITHLEKRGEIVKSHVCLSSAALKASKLKLKSVRLNTVRRKPELGMNITAVSHAEMAAAVLLQHRLVLAEVLKVKQSSVCCEEKSSESREVTLQCSNQTNMTYSYSHITGCKCTACSHKSSFNYLKS</sequence>
<comment type="caution">
    <text evidence="4">Lacks conserved residue(s) required for the propagation of feature annotation.</text>
</comment>
<dbReference type="InterPro" id="IPR006207">
    <property type="entry name" value="Cys_knot_C"/>
</dbReference>
<protein>
    <recommendedName>
        <fullName evidence="5">CTCK domain-containing protein</fullName>
    </recommendedName>
</protein>
<dbReference type="InterPro" id="IPR006208">
    <property type="entry name" value="Glyco_hormone_CN"/>
</dbReference>
<name>A0AAW0NNH6_9GOBI</name>
<gene>
    <name evidence="6" type="ORF">WMY93_021653</name>
</gene>
<evidence type="ECO:0000256" key="3">
    <source>
        <dbReference type="ARBA" id="ARBA00023157"/>
    </source>
</evidence>
<comment type="caution">
    <text evidence="6">The sequence shown here is derived from an EMBL/GenBank/DDBJ whole genome shotgun (WGS) entry which is preliminary data.</text>
</comment>
<evidence type="ECO:0000256" key="4">
    <source>
        <dbReference type="PROSITE-ProRule" id="PRU00039"/>
    </source>
</evidence>
<dbReference type="GO" id="GO:0005576">
    <property type="term" value="C:extracellular region"/>
    <property type="evidence" value="ECO:0007669"/>
    <property type="project" value="UniProtKB-SubCell"/>
</dbReference>
<dbReference type="Gene3D" id="2.10.90.10">
    <property type="entry name" value="Cystine-knot cytokines"/>
    <property type="match status" value="1"/>
</dbReference>
<evidence type="ECO:0000313" key="6">
    <source>
        <dbReference type="EMBL" id="KAK7896328.1"/>
    </source>
</evidence>
<keyword evidence="7" id="KW-1185">Reference proteome</keyword>
<evidence type="ECO:0000259" key="5">
    <source>
        <dbReference type="PROSITE" id="PS01225"/>
    </source>
</evidence>
<comment type="subcellular location">
    <subcellularLocation>
        <location evidence="1">Secreted</location>
    </subcellularLocation>
</comment>
<reference evidence="7" key="1">
    <citation type="submission" date="2024-04" db="EMBL/GenBank/DDBJ databases">
        <title>Salinicola lusitanus LLJ914,a marine bacterium isolated from the Okinawa Trough.</title>
        <authorList>
            <person name="Li J."/>
        </authorList>
    </citation>
    <scope>NUCLEOTIDE SEQUENCE [LARGE SCALE GENOMIC DNA]</scope>
</reference>
<evidence type="ECO:0000256" key="2">
    <source>
        <dbReference type="ARBA" id="ARBA00022525"/>
    </source>
</evidence>
<feature type="domain" description="CTCK" evidence="5">
    <location>
        <begin position="201"/>
        <end position="245"/>
    </location>
</feature>
<dbReference type="PROSITE" id="PS01225">
    <property type="entry name" value="CTCK_2"/>
    <property type="match status" value="1"/>
</dbReference>
<dbReference type="EMBL" id="JBBPFD010000015">
    <property type="protein sequence ID" value="KAK7896328.1"/>
    <property type="molecule type" value="Genomic_DNA"/>
</dbReference>
<proteinExistence type="predicted"/>
<keyword evidence="2" id="KW-0964">Secreted</keyword>
<dbReference type="InterPro" id="IPR029034">
    <property type="entry name" value="Cystine-knot_cytokine"/>
</dbReference>
<dbReference type="Proteomes" id="UP001460270">
    <property type="component" value="Unassembled WGS sequence"/>
</dbReference>
<evidence type="ECO:0000256" key="1">
    <source>
        <dbReference type="ARBA" id="ARBA00004613"/>
    </source>
</evidence>